<protein>
    <submittedName>
        <fullName evidence="1">Uncharacterized protein</fullName>
    </submittedName>
</protein>
<dbReference type="Pfam" id="PF19074">
    <property type="entry name" value="DUF5770"/>
    <property type="match status" value="1"/>
</dbReference>
<name>A0A6C0J1T2_9ZZZZ</name>
<dbReference type="EMBL" id="MN740294">
    <property type="protein sequence ID" value="QHT98625.1"/>
    <property type="molecule type" value="Genomic_DNA"/>
</dbReference>
<organism evidence="1">
    <name type="scientific">viral metagenome</name>
    <dbReference type="NCBI Taxonomy" id="1070528"/>
    <lineage>
        <taxon>unclassified sequences</taxon>
        <taxon>metagenomes</taxon>
        <taxon>organismal metagenomes</taxon>
    </lineage>
</organism>
<proteinExistence type="predicted"/>
<sequence length="153" mass="17980">MDDSDIDFDDYDFSSDVSKMSEQEYMAEVNVFERAGGAIDTKLTRGEKIAMDPLEKFRYNLKNTVYGLNKIQEHRLFDEQIITYMAEMAINLENIERKNVLSYILGYYILHNKKINKERFKDAIDNILPELGEINVTPPDLIRYGRLWENLLV</sequence>
<dbReference type="AlphaFoldDB" id="A0A6C0J1T2"/>
<evidence type="ECO:0000313" key="1">
    <source>
        <dbReference type="EMBL" id="QHT98625.1"/>
    </source>
</evidence>
<reference evidence="1" key="1">
    <citation type="journal article" date="2020" name="Nature">
        <title>Giant virus diversity and host interactions through global metagenomics.</title>
        <authorList>
            <person name="Schulz F."/>
            <person name="Roux S."/>
            <person name="Paez-Espino D."/>
            <person name="Jungbluth S."/>
            <person name="Walsh D.A."/>
            <person name="Denef V.J."/>
            <person name="McMahon K.D."/>
            <person name="Konstantinidis K.T."/>
            <person name="Eloe-Fadrosh E.A."/>
            <person name="Kyrpides N.C."/>
            <person name="Woyke T."/>
        </authorList>
    </citation>
    <scope>NUCLEOTIDE SEQUENCE</scope>
    <source>
        <strain evidence="1">GVMAG-M-3300025676-16</strain>
    </source>
</reference>
<dbReference type="InterPro" id="IPR043907">
    <property type="entry name" value="DUF5770"/>
</dbReference>
<accession>A0A6C0J1T2</accession>